<dbReference type="EMBL" id="QEPT01000001">
    <property type="protein sequence ID" value="RDE85626.1"/>
    <property type="molecule type" value="Genomic_DNA"/>
</dbReference>
<dbReference type="AlphaFoldDB" id="A0AAQ0H283"/>
<keyword evidence="1" id="KW-0472">Membrane</keyword>
<dbReference type="Proteomes" id="UP000253823">
    <property type="component" value="Unassembled WGS sequence"/>
</dbReference>
<proteinExistence type="predicted"/>
<evidence type="ECO:0000313" key="3">
    <source>
        <dbReference type="Proteomes" id="UP000253823"/>
    </source>
</evidence>
<name>A0AAQ0H283_HAEPA</name>
<protein>
    <submittedName>
        <fullName evidence="2">Rod shape-determining protein MreD</fullName>
    </submittedName>
</protein>
<keyword evidence="1" id="KW-0812">Transmembrane</keyword>
<evidence type="ECO:0000313" key="2">
    <source>
        <dbReference type="EMBL" id="RDE85626.1"/>
    </source>
</evidence>
<feature type="transmembrane region" description="Helical" evidence="1">
    <location>
        <begin position="15"/>
        <end position="33"/>
    </location>
</feature>
<comment type="caution">
    <text evidence="2">The sequence shown here is derived from an EMBL/GenBank/DDBJ whole genome shotgun (WGS) entry which is preliminary data.</text>
</comment>
<evidence type="ECO:0000256" key="1">
    <source>
        <dbReference type="SAM" id="Phobius"/>
    </source>
</evidence>
<reference evidence="2 3" key="1">
    <citation type="submission" date="2018-05" db="EMBL/GenBank/DDBJ databases">
        <title>Draft Genome Sequences for a Diverse set of 7 Haemophilus Species.</title>
        <authorList>
            <person name="Nichols M."/>
            <person name="Topaz N."/>
            <person name="Wang X."/>
            <person name="Wang X."/>
            <person name="Boxrud D."/>
        </authorList>
    </citation>
    <scope>NUCLEOTIDE SEQUENCE [LARGE SCALE GENOMIC DNA]</scope>
    <source>
        <strain evidence="2 3">C2006002596</strain>
    </source>
</reference>
<gene>
    <name evidence="2" type="ORF">DPV95_01075</name>
</gene>
<keyword evidence="1" id="KW-1133">Transmembrane helix</keyword>
<accession>A0AAQ0H283</accession>
<sequence>MEYMILSLQVLWEEIGKYAFFLIVNAYCIIRMYQNRHWKYCAVVFILLNVWVIYGYWIDIINSYLYWNQ</sequence>
<organism evidence="2 3">
    <name type="scientific">Haemophilus parainfluenzae</name>
    <dbReference type="NCBI Taxonomy" id="729"/>
    <lineage>
        <taxon>Bacteria</taxon>
        <taxon>Pseudomonadati</taxon>
        <taxon>Pseudomonadota</taxon>
        <taxon>Gammaproteobacteria</taxon>
        <taxon>Pasteurellales</taxon>
        <taxon>Pasteurellaceae</taxon>
        <taxon>Haemophilus</taxon>
    </lineage>
</organism>
<feature type="transmembrane region" description="Helical" evidence="1">
    <location>
        <begin position="40"/>
        <end position="58"/>
    </location>
</feature>